<comment type="caution">
    <text evidence="2">The sequence shown here is derived from an EMBL/GenBank/DDBJ whole genome shotgun (WGS) entry which is preliminary data.</text>
</comment>
<evidence type="ECO:0000256" key="1">
    <source>
        <dbReference type="SAM" id="Phobius"/>
    </source>
</evidence>
<evidence type="ECO:0000313" key="2">
    <source>
        <dbReference type="EMBL" id="CAD6262271.1"/>
    </source>
</evidence>
<feature type="transmembrane region" description="Helical" evidence="1">
    <location>
        <begin position="180"/>
        <end position="198"/>
    </location>
</feature>
<feature type="transmembrane region" description="Helical" evidence="1">
    <location>
        <begin position="91"/>
        <end position="111"/>
    </location>
</feature>
<dbReference type="EMBL" id="CAJGYO010000012">
    <property type="protein sequence ID" value="CAD6262271.1"/>
    <property type="molecule type" value="Genomic_DNA"/>
</dbReference>
<accession>A0A811QYV4</accession>
<feature type="transmembrane region" description="Helical" evidence="1">
    <location>
        <begin position="142"/>
        <end position="160"/>
    </location>
</feature>
<protein>
    <submittedName>
        <fullName evidence="2">Uncharacterized protein</fullName>
    </submittedName>
</protein>
<keyword evidence="1" id="KW-0472">Membrane</keyword>
<dbReference type="AlphaFoldDB" id="A0A811QYV4"/>
<keyword evidence="3" id="KW-1185">Reference proteome</keyword>
<keyword evidence="1" id="KW-0812">Transmembrane</keyword>
<sequence>MHTLPLYFYMCSLCTHTHIRSWSALTRLALPPRCPSPPARSASPPPPLLLHRNVPVPERGGHTPGGCGRGARRGVRAHGHGLPAVEERAHVVLALHAVLLLGCAAALLSPAHGAVADLARRATEASRGTTSLGASARAPAGLLRWLGFAGILLYVAGDVAALNKAAAEAVAAWLDTVRDFLLFLMFFVGVWAVCLSMVSGRAVPPPRSSAVAAVAEEEYPDGAEVNAMEPARVVVDSKVWNIHSFALTYLESLKISRLIKDLCSCSY</sequence>
<reference evidence="2" key="1">
    <citation type="submission" date="2020-10" db="EMBL/GenBank/DDBJ databases">
        <authorList>
            <person name="Han B."/>
            <person name="Lu T."/>
            <person name="Zhao Q."/>
            <person name="Huang X."/>
            <person name="Zhao Y."/>
        </authorList>
    </citation>
    <scope>NUCLEOTIDE SEQUENCE</scope>
</reference>
<evidence type="ECO:0000313" key="3">
    <source>
        <dbReference type="Proteomes" id="UP000604825"/>
    </source>
</evidence>
<gene>
    <name evidence="2" type="ORF">NCGR_LOCUS45641</name>
</gene>
<proteinExistence type="predicted"/>
<dbReference type="Proteomes" id="UP000604825">
    <property type="component" value="Unassembled WGS sequence"/>
</dbReference>
<name>A0A811QYV4_9POAL</name>
<keyword evidence="1" id="KW-1133">Transmembrane helix</keyword>
<organism evidence="2 3">
    <name type="scientific">Miscanthus lutarioriparius</name>
    <dbReference type="NCBI Taxonomy" id="422564"/>
    <lineage>
        <taxon>Eukaryota</taxon>
        <taxon>Viridiplantae</taxon>
        <taxon>Streptophyta</taxon>
        <taxon>Embryophyta</taxon>
        <taxon>Tracheophyta</taxon>
        <taxon>Spermatophyta</taxon>
        <taxon>Magnoliopsida</taxon>
        <taxon>Liliopsida</taxon>
        <taxon>Poales</taxon>
        <taxon>Poaceae</taxon>
        <taxon>PACMAD clade</taxon>
        <taxon>Panicoideae</taxon>
        <taxon>Andropogonodae</taxon>
        <taxon>Andropogoneae</taxon>
        <taxon>Saccharinae</taxon>
        <taxon>Miscanthus</taxon>
    </lineage>
</organism>